<proteinExistence type="predicted"/>
<evidence type="ECO:0000313" key="4">
    <source>
        <dbReference type="Proteomes" id="UP000625247"/>
    </source>
</evidence>
<sequence>MSEFYQYFKENMDALGLAAPETLFANATTALATATALATQIDKFGSRVTLMEIVGAGTRLEKLAVVGACSAAFYAGAVVGSIAVATGRVLANGTSMSDVMLLLTRNQLDREWMRTCIQRHPGLYTSNHPGKMLYRHWQHTA</sequence>
<dbReference type="AlphaFoldDB" id="A0A9X0EBM4"/>
<comment type="caution">
    <text evidence="1">The sequence shown here is derived from an EMBL/GenBank/DDBJ whole genome shotgun (WGS) entry which is preliminary data.</text>
</comment>
<dbReference type="Proteomes" id="UP000029719">
    <property type="component" value="Unassembled WGS sequence"/>
</dbReference>
<organism evidence="1 3">
    <name type="scientific">Pseudomonas lutea</name>
    <dbReference type="NCBI Taxonomy" id="243924"/>
    <lineage>
        <taxon>Bacteria</taxon>
        <taxon>Pseudomonadati</taxon>
        <taxon>Pseudomonadota</taxon>
        <taxon>Gammaproteobacteria</taxon>
        <taxon>Pseudomonadales</taxon>
        <taxon>Pseudomonadaceae</taxon>
        <taxon>Pseudomonas</taxon>
    </lineage>
</organism>
<dbReference type="EMBL" id="JRMB01000002">
    <property type="protein sequence ID" value="KGF62877.1"/>
    <property type="molecule type" value="Genomic_DNA"/>
</dbReference>
<name>A0A9X0EBM4_9PSED</name>
<evidence type="ECO:0000313" key="1">
    <source>
        <dbReference type="EMBL" id="KGF62877.1"/>
    </source>
</evidence>
<dbReference type="RefSeq" id="WP_037013531.1">
    <property type="nucleotide sequence ID" value="NZ_JACYNP010000013.1"/>
</dbReference>
<protein>
    <submittedName>
        <fullName evidence="1">Uncharacterized protein</fullName>
    </submittedName>
</protein>
<dbReference type="Proteomes" id="UP000625247">
    <property type="component" value="Unassembled WGS sequence"/>
</dbReference>
<gene>
    <name evidence="2" type="ORF">IFT62_22390</name>
    <name evidence="1" type="ORF">LT42_13020</name>
</gene>
<reference evidence="1 3" key="1">
    <citation type="submission" date="2014-09" db="EMBL/GenBank/DDBJ databases">
        <title>Genome sequence of Pseudomonas lutea strain DSM 17257T.</title>
        <authorList>
            <person name="Kwak Y."/>
            <person name="Shin J.-H."/>
        </authorList>
    </citation>
    <scope>NUCLEOTIDE SEQUENCE [LARGE SCALE GENOMIC DNA]</scope>
    <source>
        <strain evidence="1 3">DSM 17257</strain>
    </source>
</reference>
<evidence type="ECO:0000313" key="3">
    <source>
        <dbReference type="Proteomes" id="UP000029719"/>
    </source>
</evidence>
<dbReference type="EMBL" id="JACYNP010000013">
    <property type="protein sequence ID" value="MBD8123958.1"/>
    <property type="molecule type" value="Genomic_DNA"/>
</dbReference>
<evidence type="ECO:0000313" key="2">
    <source>
        <dbReference type="EMBL" id="MBD8123958.1"/>
    </source>
</evidence>
<keyword evidence="4" id="KW-1185">Reference proteome</keyword>
<dbReference type="OrthoDB" id="6889661at2"/>
<reference evidence="2 4" key="2">
    <citation type="journal article" date="2020" name="FEMS Microbiol. Ecol.">
        <title>Temporal dynamics of bacterial communities during seed development and maturation.</title>
        <authorList>
            <person name="Chesneau G."/>
            <person name="Torres-Cortes G."/>
            <person name="Briand M."/>
            <person name="Darrasse A."/>
            <person name="Preveaux A."/>
            <person name="Marais C."/>
            <person name="Jacques M.A."/>
            <person name="Shade A."/>
            <person name="Barret M."/>
        </authorList>
    </citation>
    <scope>NUCLEOTIDE SEQUENCE [LARGE SCALE GENOMIC DNA]</scope>
    <source>
        <strain evidence="2 4">CFBP13723</strain>
    </source>
</reference>
<accession>A0A9X0EBM4</accession>